<organism evidence="1 2">
    <name type="scientific">Octadecabacter antarcticus 307</name>
    <dbReference type="NCBI Taxonomy" id="391626"/>
    <lineage>
        <taxon>Bacteria</taxon>
        <taxon>Pseudomonadati</taxon>
        <taxon>Pseudomonadota</taxon>
        <taxon>Alphaproteobacteria</taxon>
        <taxon>Rhodobacterales</taxon>
        <taxon>Roseobacteraceae</taxon>
        <taxon>Octadecabacter</taxon>
    </lineage>
</organism>
<accession>M9RC61</accession>
<dbReference type="KEGG" id="oat:OAN307_c17300"/>
<gene>
    <name evidence="1" type="ORF">OAN307_c17300</name>
</gene>
<dbReference type="HOGENOM" id="CLU_3330892_0_0_5"/>
<evidence type="ECO:0000313" key="1">
    <source>
        <dbReference type="EMBL" id="AGI67395.1"/>
    </source>
</evidence>
<keyword evidence="2" id="KW-1185">Reference proteome</keyword>
<proteinExistence type="predicted"/>
<name>M9RC61_9RHOB</name>
<sequence length="38" mass="4033">MFMDENAAIGATAAKAHVVRTEDLGALRSEGTVWMNPA</sequence>
<protein>
    <submittedName>
        <fullName evidence="1">Uncharacterized protein</fullName>
    </submittedName>
</protein>
<dbReference type="Proteomes" id="UP000005307">
    <property type="component" value="Chromosome"/>
</dbReference>
<dbReference type="AlphaFoldDB" id="M9RC61"/>
<dbReference type="EMBL" id="CP003740">
    <property type="protein sequence ID" value="AGI67395.1"/>
    <property type="molecule type" value="Genomic_DNA"/>
</dbReference>
<evidence type="ECO:0000313" key="2">
    <source>
        <dbReference type="Proteomes" id="UP000005307"/>
    </source>
</evidence>
<reference evidence="1 2" key="1">
    <citation type="journal article" date="2013" name="PLoS ONE">
        <title>Poles Apart: Arctic and Antarctic Octadecabacter strains Share High Genome Plasticity and a New Type of Xanthorhodopsin.</title>
        <authorList>
            <person name="Vollmers J."/>
            <person name="Voget S."/>
            <person name="Dietrich S."/>
            <person name="Gollnow K."/>
            <person name="Smits M."/>
            <person name="Meyer K."/>
            <person name="Brinkhoff T."/>
            <person name="Simon M."/>
            <person name="Daniel R."/>
        </authorList>
    </citation>
    <scope>NUCLEOTIDE SEQUENCE [LARGE SCALE GENOMIC DNA]</scope>
    <source>
        <strain evidence="1 2">307</strain>
    </source>
</reference>
<dbReference type="STRING" id="391626.OAN307_c17300"/>